<evidence type="ECO:0000256" key="1">
    <source>
        <dbReference type="PROSITE-ProRule" id="PRU00042"/>
    </source>
</evidence>
<dbReference type="RefSeq" id="XP_029341010.1">
    <property type="nucleotide sequence ID" value="XM_029485150.1"/>
</dbReference>
<evidence type="ECO:0008006" key="7">
    <source>
        <dbReference type="Google" id="ProtNLM"/>
    </source>
</evidence>
<keyword evidence="1" id="KW-0479">Metal-binding</keyword>
<evidence type="ECO:0000259" key="3">
    <source>
        <dbReference type="PROSITE" id="PS50157"/>
    </source>
</evidence>
<feature type="region of interest" description="Disordered" evidence="2">
    <location>
        <begin position="403"/>
        <end position="465"/>
    </location>
</feature>
<dbReference type="PROSITE" id="PS50280">
    <property type="entry name" value="SET"/>
    <property type="match status" value="1"/>
</dbReference>
<feature type="domain" description="C2H2-type" evidence="3">
    <location>
        <begin position="504"/>
        <end position="532"/>
    </location>
</feature>
<dbReference type="Gene3D" id="3.30.160.60">
    <property type="entry name" value="Classic Zinc Finger"/>
    <property type="match status" value="4"/>
</dbReference>
<feature type="domain" description="C2H2-type" evidence="3">
    <location>
        <begin position="129"/>
        <end position="157"/>
    </location>
</feature>
<accession>A0A8R2JL13</accession>
<evidence type="ECO:0000256" key="2">
    <source>
        <dbReference type="SAM" id="MobiDB-lite"/>
    </source>
</evidence>
<dbReference type="SUPFAM" id="SSF82199">
    <property type="entry name" value="SET domain"/>
    <property type="match status" value="1"/>
</dbReference>
<dbReference type="GO" id="GO:0042799">
    <property type="term" value="F:histone H4K20 methyltransferase activity"/>
    <property type="evidence" value="ECO:0007669"/>
    <property type="project" value="TreeGrafter"/>
</dbReference>
<dbReference type="Gene3D" id="2.170.270.10">
    <property type="entry name" value="SET domain"/>
    <property type="match status" value="1"/>
</dbReference>
<evidence type="ECO:0000313" key="5">
    <source>
        <dbReference type="EnsemblMetazoa" id="XP_029341010.1"/>
    </source>
</evidence>
<sequence>MAVDNLPGSTVNDPPETVNVPASTETKEESETDNDSSTVTGVSSSDENEVHKKTDDEGSIKSTGSSDVDSPYKYHCSNCDLAFKYNCWYKRHMATHNPGTFTCQYCPKVFKRKDTMREHQHLHLGGPKHKCRHCDKEFGDKRNMNMHIKLVHQGSMVKCKICDKMYSGKRQLRYHDNRIHNEELPFHPNSRNAIILCMADDEFTERFVDQELGFRSHKTHTPTCQMKLSRVEHRIWTFHEELYASSVSKNCCFRYEPCMRYTNEKGFGAKIVSNVLIKKNKIIPGLGGQSFFIHENDLKAGVNDFSVFTRSRSLKQHVYLGPAAYINHDCESNAVFSSIGEPSYVQIKSVKEILPGEEITVFYGHDYFGDNNAKCQCMTCENNRKGFFSKKVVTVETMAVDDLPTTTVHDPPETVNVPASTETKEESETDNDSSTDTDVSSSDENEVYKKTDDEGSIKSTGSSDVDSPYKYHCSNCDLAFKYNFFKRKDTMREHQHLHLGGPKHKCRHCDKEFGDKRNMNMHIKLVHQGSMVKCKICDKMYSGKRQLRYHDNRVHSKKKPFECNICAEGFPVPCMLRAHRIKMGHT</sequence>
<keyword evidence="1" id="KW-0863">Zinc-finger</keyword>
<evidence type="ECO:0000259" key="4">
    <source>
        <dbReference type="PROSITE" id="PS50280"/>
    </source>
</evidence>
<dbReference type="InterPro" id="IPR001214">
    <property type="entry name" value="SET_dom"/>
</dbReference>
<feature type="compositionally biased region" description="Basic and acidic residues" evidence="2">
    <location>
        <begin position="48"/>
        <end position="59"/>
    </location>
</feature>
<feature type="region of interest" description="Disordered" evidence="2">
    <location>
        <begin position="1"/>
        <end position="68"/>
    </location>
</feature>
<organism evidence="5 6">
    <name type="scientific">Acyrthosiphon pisum</name>
    <name type="common">Pea aphid</name>
    <dbReference type="NCBI Taxonomy" id="7029"/>
    <lineage>
        <taxon>Eukaryota</taxon>
        <taxon>Metazoa</taxon>
        <taxon>Ecdysozoa</taxon>
        <taxon>Arthropoda</taxon>
        <taxon>Hexapoda</taxon>
        <taxon>Insecta</taxon>
        <taxon>Pterygota</taxon>
        <taxon>Neoptera</taxon>
        <taxon>Paraneoptera</taxon>
        <taxon>Hemiptera</taxon>
        <taxon>Sternorrhyncha</taxon>
        <taxon>Aphidomorpha</taxon>
        <taxon>Aphidoidea</taxon>
        <taxon>Aphididae</taxon>
        <taxon>Macrosiphini</taxon>
        <taxon>Acyrthosiphon</taxon>
    </lineage>
</organism>
<dbReference type="PROSITE" id="PS00028">
    <property type="entry name" value="ZINC_FINGER_C2H2_1"/>
    <property type="match status" value="6"/>
</dbReference>
<dbReference type="InterPro" id="IPR013087">
    <property type="entry name" value="Znf_C2H2_type"/>
</dbReference>
<dbReference type="SMART" id="SM00355">
    <property type="entry name" value="ZnF_C2H2"/>
    <property type="match status" value="8"/>
</dbReference>
<feature type="domain" description="C2H2-type" evidence="3">
    <location>
        <begin position="157"/>
        <end position="185"/>
    </location>
</feature>
<dbReference type="InterPro" id="IPR036236">
    <property type="entry name" value="Znf_C2H2_sf"/>
</dbReference>
<dbReference type="PANTHER" id="PTHR12977:SF4">
    <property type="entry name" value="HISTONE-LYSINE N-METHYLTRANSFERASE KMT5B"/>
    <property type="match status" value="1"/>
</dbReference>
<feature type="domain" description="C2H2-type" evidence="3">
    <location>
        <begin position="101"/>
        <end position="128"/>
    </location>
</feature>
<dbReference type="EnsemblMetazoa" id="XM_029485150.1">
    <property type="protein sequence ID" value="XP_029341010.1"/>
    <property type="gene ID" value="LOC107884600"/>
</dbReference>
<dbReference type="CDD" id="cd10524">
    <property type="entry name" value="SET_Suv4-20-like"/>
    <property type="match status" value="1"/>
</dbReference>
<dbReference type="InterPro" id="IPR046341">
    <property type="entry name" value="SET_dom_sf"/>
</dbReference>
<protein>
    <recommendedName>
        <fullName evidence="7">Histone-lysine N-methyltransferase</fullName>
    </recommendedName>
</protein>
<dbReference type="SUPFAM" id="SSF57667">
    <property type="entry name" value="beta-beta-alpha zinc fingers"/>
    <property type="match status" value="4"/>
</dbReference>
<dbReference type="SMART" id="SM00317">
    <property type="entry name" value="SET"/>
    <property type="match status" value="1"/>
</dbReference>
<feature type="compositionally biased region" description="Low complexity" evidence="2">
    <location>
        <begin position="35"/>
        <end position="45"/>
    </location>
</feature>
<reference evidence="6" key="1">
    <citation type="submission" date="2010-06" db="EMBL/GenBank/DDBJ databases">
        <authorList>
            <person name="Jiang H."/>
            <person name="Abraham K."/>
            <person name="Ali S."/>
            <person name="Alsbrooks S.L."/>
            <person name="Anim B.N."/>
            <person name="Anosike U.S."/>
            <person name="Attaway T."/>
            <person name="Bandaranaike D.P."/>
            <person name="Battles P.K."/>
            <person name="Bell S.N."/>
            <person name="Bell A.V."/>
            <person name="Beltran B."/>
            <person name="Bickham C."/>
            <person name="Bustamante Y."/>
            <person name="Caleb T."/>
            <person name="Canada A."/>
            <person name="Cardenas V."/>
            <person name="Carter K."/>
            <person name="Chacko J."/>
            <person name="Chandrabose M.N."/>
            <person name="Chavez D."/>
            <person name="Chavez A."/>
            <person name="Chen L."/>
            <person name="Chu H.-S."/>
            <person name="Claassen K.J."/>
            <person name="Cockrell R."/>
            <person name="Collins M."/>
            <person name="Cooper J.A."/>
            <person name="Cree A."/>
            <person name="Curry S.M."/>
            <person name="Da Y."/>
            <person name="Dao M.D."/>
            <person name="Das B."/>
            <person name="Davila M.-L."/>
            <person name="Davy-Carroll L."/>
            <person name="Denson S."/>
            <person name="Dinh H."/>
            <person name="Ebong V.E."/>
            <person name="Edwards J.R."/>
            <person name="Egan A."/>
            <person name="El-Daye J."/>
            <person name="Escobedo L."/>
            <person name="Fernandez S."/>
            <person name="Fernando P.R."/>
            <person name="Flagg N."/>
            <person name="Forbes L.D."/>
            <person name="Fowler R.G."/>
            <person name="Fu Q."/>
            <person name="Gabisi R.A."/>
            <person name="Ganer J."/>
            <person name="Garbino Pronczuk A."/>
            <person name="Garcia R.M."/>
            <person name="Garner T."/>
            <person name="Garrett T.E."/>
            <person name="Gonzalez D.A."/>
            <person name="Hamid H."/>
            <person name="Hawkins E.S."/>
            <person name="Hirani K."/>
            <person name="Hogues M.E."/>
            <person name="Hollins B."/>
            <person name="Hsiao C.-H."/>
            <person name="Jabil R."/>
            <person name="James M.L."/>
            <person name="Jhangiani S.N."/>
            <person name="Johnson B."/>
            <person name="Johnson Q."/>
            <person name="Joshi V."/>
            <person name="Kalu J.B."/>
            <person name="Kam C."/>
            <person name="Kashfia A."/>
            <person name="Keebler J."/>
            <person name="Kisamo H."/>
            <person name="Kovar C.L."/>
            <person name="Lago L.A."/>
            <person name="Lai C.-Y."/>
            <person name="Laidlaw J."/>
            <person name="Lara F."/>
            <person name="Le T.-K."/>
            <person name="Lee S.L."/>
            <person name="Legall F.H."/>
            <person name="Lemon S.J."/>
            <person name="Lewis L.R."/>
            <person name="Li B."/>
            <person name="Liu Y."/>
            <person name="Liu Y.-S."/>
            <person name="Lopez J."/>
            <person name="Lozado R.J."/>
            <person name="Lu J."/>
            <person name="Madu R.C."/>
            <person name="Maheshwari M."/>
            <person name="Maheshwari R."/>
            <person name="Malloy K."/>
            <person name="Martinez E."/>
            <person name="Mathew T."/>
            <person name="Mercado I.C."/>
            <person name="Mercado C."/>
            <person name="Meyer B."/>
            <person name="Montgomery K."/>
            <person name="Morgan M.B."/>
            <person name="Munidasa M."/>
            <person name="Nazareth L.V."/>
            <person name="Nelson J."/>
            <person name="Ng B.M."/>
            <person name="Nguyen N.B."/>
            <person name="Nguyen P.Q."/>
            <person name="Nguyen T."/>
            <person name="Obregon M."/>
            <person name="Okwuonu G.O."/>
            <person name="Onwere C.G."/>
            <person name="Orozco G."/>
            <person name="Parra A."/>
            <person name="Patel S."/>
            <person name="Patil S."/>
            <person name="Perez A."/>
            <person name="Perez Y."/>
            <person name="Pham C."/>
            <person name="Primus E.L."/>
            <person name="Pu L.-L."/>
            <person name="Puazo M."/>
            <person name="Qin X."/>
            <person name="Quiroz J.B."/>
            <person name="Reese J."/>
            <person name="Richards S."/>
            <person name="Rives C.M."/>
            <person name="Robberts R."/>
            <person name="Ruiz S.J."/>
            <person name="Ruiz M.J."/>
            <person name="Santibanez J."/>
            <person name="Schneider B.W."/>
            <person name="Sisson I."/>
            <person name="Smith M."/>
            <person name="Sodergren E."/>
            <person name="Song X.-Z."/>
            <person name="Song B.B."/>
            <person name="Summersgill H."/>
            <person name="Thelus R."/>
            <person name="Thornton R.D."/>
            <person name="Trejos Z.Y."/>
            <person name="Usmani K."/>
            <person name="Vattathil S."/>
            <person name="Villasana D."/>
            <person name="Walker D.L."/>
            <person name="Wang S."/>
            <person name="Wang K."/>
            <person name="White C.S."/>
            <person name="Williams A.C."/>
            <person name="Williamson J."/>
            <person name="Wilson K."/>
            <person name="Woghiren I.O."/>
            <person name="Woodworth J.R."/>
            <person name="Worley K.C."/>
            <person name="Wright R.A."/>
            <person name="Wu W."/>
            <person name="Young L."/>
            <person name="Zhang L."/>
            <person name="Zhang J."/>
            <person name="Zhu Y."/>
            <person name="Muzny D.M."/>
            <person name="Weinstock G."/>
            <person name="Gibbs R.A."/>
        </authorList>
    </citation>
    <scope>NUCLEOTIDE SEQUENCE [LARGE SCALE GENOMIC DNA]</scope>
    <source>
        <strain evidence="6">LSR1</strain>
    </source>
</reference>
<dbReference type="Proteomes" id="UP000007819">
    <property type="component" value="Chromosome X"/>
</dbReference>
<dbReference type="AlphaFoldDB" id="A0A8R2JL13"/>
<dbReference type="InterPro" id="IPR039977">
    <property type="entry name" value="Suv4-20/Set9"/>
</dbReference>
<reference evidence="5" key="2">
    <citation type="submission" date="2022-06" db="UniProtKB">
        <authorList>
            <consortium name="EnsemblMetazoa"/>
        </authorList>
    </citation>
    <scope>IDENTIFICATION</scope>
</reference>
<feature type="domain" description="SET" evidence="4">
    <location>
        <begin position="249"/>
        <end position="364"/>
    </location>
</feature>
<keyword evidence="6" id="KW-1185">Reference proteome</keyword>
<dbReference type="KEGG" id="api:107884600"/>
<feature type="domain" description="C2H2-type" evidence="3">
    <location>
        <begin position="561"/>
        <end position="586"/>
    </location>
</feature>
<feature type="domain" description="C2H2-type" evidence="3">
    <location>
        <begin position="532"/>
        <end position="560"/>
    </location>
</feature>
<proteinExistence type="predicted"/>
<dbReference type="GO" id="GO:0005634">
    <property type="term" value="C:nucleus"/>
    <property type="evidence" value="ECO:0007669"/>
    <property type="project" value="TreeGrafter"/>
</dbReference>
<keyword evidence="1" id="KW-0862">Zinc</keyword>
<dbReference type="Pfam" id="PF00856">
    <property type="entry name" value="SET"/>
    <property type="match status" value="1"/>
</dbReference>
<feature type="compositionally biased region" description="Acidic residues" evidence="2">
    <location>
        <begin position="425"/>
        <end position="445"/>
    </location>
</feature>
<name>A0A8R2JL13_ACYPI</name>
<dbReference type="GO" id="GO:0008270">
    <property type="term" value="F:zinc ion binding"/>
    <property type="evidence" value="ECO:0007669"/>
    <property type="project" value="UniProtKB-KW"/>
</dbReference>
<feature type="compositionally biased region" description="Basic and acidic residues" evidence="2">
    <location>
        <begin position="446"/>
        <end position="456"/>
    </location>
</feature>
<feature type="domain" description="C2H2-type" evidence="3">
    <location>
        <begin position="74"/>
        <end position="96"/>
    </location>
</feature>
<dbReference type="PROSITE" id="PS50157">
    <property type="entry name" value="ZINC_FINGER_C2H2_2"/>
    <property type="match status" value="7"/>
</dbReference>
<dbReference type="PANTHER" id="PTHR12977">
    <property type="entry name" value="SUPPRESSOR OF VARIEGATION 4-20-RELATED"/>
    <property type="match status" value="1"/>
</dbReference>
<dbReference type="OrthoDB" id="6616761at2759"/>
<evidence type="ECO:0000313" key="6">
    <source>
        <dbReference type="Proteomes" id="UP000007819"/>
    </source>
</evidence>
<dbReference type="GeneID" id="107884600"/>